<reference evidence="1" key="1">
    <citation type="submission" date="2019-04" db="EMBL/GenBank/DDBJ databases">
        <title>An insight into the mialome of Ixodes scapularis.</title>
        <authorList>
            <person name="Ribeiro J.M."/>
            <person name="Mather T.N."/>
            <person name="Karim S."/>
        </authorList>
    </citation>
    <scope>NUCLEOTIDE SEQUENCE</scope>
</reference>
<sequence length="89" mass="10350">MPKRQKLRGRLSFAFNALALKQATDAVDRHRQYGRELAQSSLEGKPYPFSMTLQPFVAFERAHAAKARRTFCTHMTTMATMMRTIPWCW</sequence>
<dbReference type="EMBL" id="GHJT01008163">
    <property type="protein sequence ID" value="MOY42134.1"/>
    <property type="molecule type" value="Transcribed_RNA"/>
</dbReference>
<accession>A0A4D5RZA8</accession>
<name>A0A4D5RZA8_IXOSC</name>
<proteinExistence type="predicted"/>
<evidence type="ECO:0000313" key="1">
    <source>
        <dbReference type="EMBL" id="MOY42134.1"/>
    </source>
</evidence>
<dbReference type="AlphaFoldDB" id="A0A4D5RZA8"/>
<organism evidence="1">
    <name type="scientific">Ixodes scapularis</name>
    <name type="common">Black-legged tick</name>
    <name type="synonym">Deer tick</name>
    <dbReference type="NCBI Taxonomy" id="6945"/>
    <lineage>
        <taxon>Eukaryota</taxon>
        <taxon>Metazoa</taxon>
        <taxon>Ecdysozoa</taxon>
        <taxon>Arthropoda</taxon>
        <taxon>Chelicerata</taxon>
        <taxon>Arachnida</taxon>
        <taxon>Acari</taxon>
        <taxon>Parasitiformes</taxon>
        <taxon>Ixodida</taxon>
        <taxon>Ixodoidea</taxon>
        <taxon>Ixodidae</taxon>
        <taxon>Ixodinae</taxon>
        <taxon>Ixodes</taxon>
    </lineage>
</organism>
<protein>
    <submittedName>
        <fullName evidence="1">Uncharacterized protein</fullName>
    </submittedName>
</protein>